<gene>
    <name evidence="2" type="ORF">SO694_00143041</name>
</gene>
<keyword evidence="3" id="KW-1185">Reference proteome</keyword>
<organism evidence="2 3">
    <name type="scientific">Aureococcus anophagefferens</name>
    <name type="common">Harmful bloom alga</name>
    <dbReference type="NCBI Taxonomy" id="44056"/>
    <lineage>
        <taxon>Eukaryota</taxon>
        <taxon>Sar</taxon>
        <taxon>Stramenopiles</taxon>
        <taxon>Ochrophyta</taxon>
        <taxon>Pelagophyceae</taxon>
        <taxon>Pelagomonadales</taxon>
        <taxon>Pelagomonadaceae</taxon>
        <taxon>Aureococcus</taxon>
    </lineage>
</organism>
<evidence type="ECO:0000256" key="1">
    <source>
        <dbReference type="SAM" id="Coils"/>
    </source>
</evidence>
<dbReference type="EMBL" id="JBBJCI010000297">
    <property type="protein sequence ID" value="KAK7235157.1"/>
    <property type="molecule type" value="Genomic_DNA"/>
</dbReference>
<comment type="caution">
    <text evidence="2">The sequence shown here is derived from an EMBL/GenBank/DDBJ whole genome shotgun (WGS) entry which is preliminary data.</text>
</comment>
<evidence type="ECO:0000313" key="3">
    <source>
        <dbReference type="Proteomes" id="UP001363151"/>
    </source>
</evidence>
<feature type="coiled-coil region" evidence="1">
    <location>
        <begin position="104"/>
        <end position="138"/>
    </location>
</feature>
<evidence type="ECO:0000313" key="2">
    <source>
        <dbReference type="EMBL" id="KAK7235157.1"/>
    </source>
</evidence>
<keyword evidence="1" id="KW-0175">Coiled coil</keyword>
<proteinExistence type="predicted"/>
<protein>
    <recommendedName>
        <fullName evidence="4">ShKT domain-containing protein</fullName>
    </recommendedName>
</protein>
<accession>A0ABR1FPU3</accession>
<reference evidence="2 3" key="1">
    <citation type="submission" date="2024-03" db="EMBL/GenBank/DDBJ databases">
        <title>Aureococcus anophagefferens CCMP1851 and Kratosvirus quantuckense: Draft genome of a second virus-susceptible host strain in the model system.</title>
        <authorList>
            <person name="Chase E."/>
            <person name="Truchon A.R."/>
            <person name="Schepens W."/>
            <person name="Wilhelm S.W."/>
        </authorList>
    </citation>
    <scope>NUCLEOTIDE SEQUENCE [LARGE SCALE GENOMIC DNA]</scope>
    <source>
        <strain evidence="2 3">CCMP1851</strain>
    </source>
</reference>
<evidence type="ECO:0008006" key="4">
    <source>
        <dbReference type="Google" id="ProtNLM"/>
    </source>
</evidence>
<sequence>MWGNLLRLFGGGKTPPSMMARASLGASTTNGTIPAGSESGAVSAGGGSFDSACTDSTTWHKKGDDKKNCAWVGKKKVNRCKAWVKSEDGVLASVACPVACDTCLLICEEAKQDLEETLAEEKQTCAEEKQTCAEEKQTCAEEKAALEGPSRGLDDVAPGLEEVEDLRTCAVNKYVDNNECLECPASATCDGVNAVCDDVNKARRQQRVPRVPG</sequence>
<name>A0ABR1FPU3_AURAN</name>
<dbReference type="Proteomes" id="UP001363151">
    <property type="component" value="Unassembled WGS sequence"/>
</dbReference>